<comment type="subcellular location">
    <subcellularLocation>
        <location evidence="1">Membrane</location>
    </subcellularLocation>
</comment>
<dbReference type="GO" id="GO:0016020">
    <property type="term" value="C:membrane"/>
    <property type="evidence" value="ECO:0007669"/>
    <property type="project" value="UniProtKB-SubCell"/>
</dbReference>
<dbReference type="Pfam" id="PF25099">
    <property type="entry name" value="GOLD_PATL1_C"/>
    <property type="match status" value="1"/>
</dbReference>
<sequence length="557" mass="62498">MAEENPSNATDSVSAKDLLLTEMVEGSPEPNVEADVKPDEEAKKLLQERSSSSVLEAREQAKLLEKKKPSGGISLALAFEEESNLASDLLETEIEALDELKKLLKAAITNRQLFPAVPPSTDGDASQEQPASETKQDKSTVKAKEETETRKLDAETEEDSSSDEKGVSLDDDGAKTVEAIEESVVAISASPLLPEDSEGKTYVPTVSSLPPPATPPDELLIWGVPLLGDERSETVLLKFLRARDLKAKEALEMIKNALNWRREFDIESLIKEDLVMPEMEKVVFMSGEDREGHPVCYNAYGEFQKRELYEMAFADEMKQQRFIRWRIQCLEKGIRQLLDFKPGGVSTMVQVTDLRNSPWPLKREFRQILSLLLDNYPEFLAKQVFVNVPWWYLAFNRMISPFLTQRTKSKLVCAGPSKSAETLFRYIAPEQVPIQFGGLYSEKDSDFTITNSAKEAIIQPSAKKIIEIPLTEPCLLIWELRVLGWDVSCAAEFVPSSEESYTIIVQKAGKIASSHDPIVKSSFKVGEPGKLLFTIDNTSKKKKLLLYRYKTKSFESN</sequence>
<dbReference type="InterPro" id="IPR044834">
    <property type="entry name" value="PATL"/>
</dbReference>
<dbReference type="PROSITE" id="PS50191">
    <property type="entry name" value="CRAL_TRIO"/>
    <property type="match status" value="1"/>
</dbReference>
<feature type="compositionally biased region" description="Basic and acidic residues" evidence="4">
    <location>
        <begin position="162"/>
        <end position="171"/>
    </location>
</feature>
<dbReference type="Gene3D" id="3.40.525.10">
    <property type="entry name" value="CRAL-TRIO lipid binding domain"/>
    <property type="match status" value="1"/>
</dbReference>
<name>A0A835PE89_VANPL</name>
<dbReference type="InterPro" id="IPR001251">
    <property type="entry name" value="CRAL-TRIO_dom"/>
</dbReference>
<evidence type="ECO:0000256" key="1">
    <source>
        <dbReference type="ARBA" id="ARBA00004370"/>
    </source>
</evidence>
<dbReference type="GO" id="GO:0008289">
    <property type="term" value="F:lipid binding"/>
    <property type="evidence" value="ECO:0007669"/>
    <property type="project" value="InterPro"/>
</dbReference>
<evidence type="ECO:0000259" key="5">
    <source>
        <dbReference type="PROSITE" id="PS50191"/>
    </source>
</evidence>
<dbReference type="InterPro" id="IPR056794">
    <property type="entry name" value="PATL1-6_C_GOLD"/>
</dbReference>
<evidence type="ECO:0000313" key="7">
    <source>
        <dbReference type="Proteomes" id="UP000639772"/>
    </source>
</evidence>
<evidence type="ECO:0000256" key="3">
    <source>
        <dbReference type="ARBA" id="ARBA00023136"/>
    </source>
</evidence>
<dbReference type="InterPro" id="IPR036273">
    <property type="entry name" value="CRAL/TRIO_N_dom_sf"/>
</dbReference>
<dbReference type="SMART" id="SM00516">
    <property type="entry name" value="SEC14"/>
    <property type="match status" value="1"/>
</dbReference>
<dbReference type="InterPro" id="IPR036865">
    <property type="entry name" value="CRAL-TRIO_dom_sf"/>
</dbReference>
<evidence type="ECO:0000256" key="2">
    <source>
        <dbReference type="ARBA" id="ARBA00022448"/>
    </source>
</evidence>
<feature type="domain" description="CRAL-TRIO" evidence="5">
    <location>
        <begin position="272"/>
        <end position="444"/>
    </location>
</feature>
<dbReference type="CDD" id="cd00170">
    <property type="entry name" value="SEC14"/>
    <property type="match status" value="1"/>
</dbReference>
<dbReference type="SUPFAM" id="SSF52087">
    <property type="entry name" value="CRAL/TRIO domain"/>
    <property type="match status" value="1"/>
</dbReference>
<dbReference type="Proteomes" id="UP000639772">
    <property type="component" value="Unassembled WGS sequence"/>
</dbReference>
<reference evidence="6 7" key="1">
    <citation type="journal article" date="2020" name="Nat. Food">
        <title>A phased Vanilla planifolia genome enables genetic improvement of flavour and production.</title>
        <authorList>
            <person name="Hasing T."/>
            <person name="Tang H."/>
            <person name="Brym M."/>
            <person name="Khazi F."/>
            <person name="Huang T."/>
            <person name="Chambers A.H."/>
        </authorList>
    </citation>
    <scope>NUCLEOTIDE SEQUENCE [LARGE SCALE GENOMIC DNA]</scope>
    <source>
        <tissue evidence="6">Leaf</tissue>
    </source>
</reference>
<feature type="compositionally biased region" description="Polar residues" evidence="4">
    <location>
        <begin position="123"/>
        <end position="133"/>
    </location>
</feature>
<evidence type="ECO:0000313" key="6">
    <source>
        <dbReference type="EMBL" id="KAG0448812.1"/>
    </source>
</evidence>
<feature type="compositionally biased region" description="Basic and acidic residues" evidence="4">
    <location>
        <begin position="134"/>
        <end position="154"/>
    </location>
</feature>
<dbReference type="PANTHER" id="PTHR45932:SF17">
    <property type="entry name" value="CELLULAR RETINALDEHYDE-BINDING_TRIPLE FUNCTION DOMAIN-CONTAINING PROTEIN"/>
    <property type="match status" value="1"/>
</dbReference>
<dbReference type="SMART" id="SM01100">
    <property type="entry name" value="CRAL_TRIO_N"/>
    <property type="match status" value="1"/>
</dbReference>
<proteinExistence type="predicted"/>
<dbReference type="Pfam" id="PF00650">
    <property type="entry name" value="CRAL_TRIO"/>
    <property type="match status" value="1"/>
</dbReference>
<dbReference type="EMBL" id="JADCNM010000256">
    <property type="protein sequence ID" value="KAG0448812.1"/>
    <property type="molecule type" value="Genomic_DNA"/>
</dbReference>
<dbReference type="InterPro" id="IPR011074">
    <property type="entry name" value="CRAL/TRIO_N_dom"/>
</dbReference>
<protein>
    <recommendedName>
        <fullName evidence="5">CRAL-TRIO domain-containing protein</fullName>
    </recommendedName>
</protein>
<comment type="caution">
    <text evidence="6">The sequence shown here is derived from an EMBL/GenBank/DDBJ whole genome shotgun (WGS) entry which is preliminary data.</text>
</comment>
<dbReference type="AlphaFoldDB" id="A0A835PE89"/>
<organism evidence="6 7">
    <name type="scientific">Vanilla planifolia</name>
    <name type="common">Vanilla</name>
    <dbReference type="NCBI Taxonomy" id="51239"/>
    <lineage>
        <taxon>Eukaryota</taxon>
        <taxon>Viridiplantae</taxon>
        <taxon>Streptophyta</taxon>
        <taxon>Embryophyta</taxon>
        <taxon>Tracheophyta</taxon>
        <taxon>Spermatophyta</taxon>
        <taxon>Magnoliopsida</taxon>
        <taxon>Liliopsida</taxon>
        <taxon>Asparagales</taxon>
        <taxon>Orchidaceae</taxon>
        <taxon>Vanilloideae</taxon>
        <taxon>Vanilleae</taxon>
        <taxon>Vanilla</taxon>
    </lineage>
</organism>
<dbReference type="SUPFAM" id="SSF46938">
    <property type="entry name" value="CRAL/TRIO N-terminal domain"/>
    <property type="match status" value="1"/>
</dbReference>
<feature type="region of interest" description="Disordered" evidence="4">
    <location>
        <begin position="112"/>
        <end position="171"/>
    </location>
</feature>
<accession>A0A835PE89</accession>
<keyword evidence="3" id="KW-0472">Membrane</keyword>
<dbReference type="Pfam" id="PF03765">
    <property type="entry name" value="CRAL_TRIO_N"/>
    <property type="match status" value="1"/>
</dbReference>
<dbReference type="PANTHER" id="PTHR45932">
    <property type="entry name" value="PATELLIN-1"/>
    <property type="match status" value="1"/>
</dbReference>
<dbReference type="OrthoDB" id="75724at2759"/>
<evidence type="ECO:0000256" key="4">
    <source>
        <dbReference type="SAM" id="MobiDB-lite"/>
    </source>
</evidence>
<gene>
    <name evidence="6" type="ORF">HPP92_027648</name>
</gene>
<keyword evidence="2" id="KW-0813">Transport</keyword>